<accession>A0ABU9U8N8</accession>
<feature type="domain" description="PD-(D/E)XK endonuclease-like" evidence="1">
    <location>
        <begin position="646"/>
        <end position="922"/>
    </location>
</feature>
<evidence type="ECO:0000313" key="3">
    <source>
        <dbReference type="Proteomes" id="UP001466331"/>
    </source>
</evidence>
<reference evidence="2 3" key="1">
    <citation type="submission" date="2024-03" db="EMBL/GenBank/DDBJ databases">
        <title>Ignisphaera cupida sp. nov., a hyperthermophilic hydrolytic archaeon from a hot spring of Kamchatka, and proposal of Ignisphaeraceae fam. nov.</title>
        <authorList>
            <person name="Podosokorskaya O.A."/>
            <person name="Elcheninov A.G."/>
            <person name="Maltseva A.I."/>
            <person name="Zayulina K.S."/>
            <person name="Novikov A."/>
            <person name="Merkel A.Y."/>
        </authorList>
    </citation>
    <scope>NUCLEOTIDE SEQUENCE [LARGE SCALE GENOMIC DNA]</scope>
    <source>
        <strain evidence="2 3">38H-sp</strain>
    </source>
</reference>
<comment type="caution">
    <text evidence="2">The sequence shown here is derived from an EMBL/GenBank/DDBJ whole genome shotgun (WGS) entry which is preliminary data.</text>
</comment>
<keyword evidence="3" id="KW-1185">Reference proteome</keyword>
<protein>
    <submittedName>
        <fullName evidence="2">PD-(D/E)XK nuclease family protein</fullName>
    </submittedName>
</protein>
<organism evidence="2 3">
    <name type="scientific">Rarispira pelagica</name>
    <dbReference type="NCBI Taxonomy" id="3141764"/>
    <lineage>
        <taxon>Bacteria</taxon>
        <taxon>Pseudomonadati</taxon>
        <taxon>Spirochaetota</taxon>
        <taxon>Spirochaetia</taxon>
        <taxon>Winmispirales</taxon>
        <taxon>Winmispiraceae</taxon>
        <taxon>Rarispira</taxon>
    </lineage>
</organism>
<dbReference type="InterPro" id="IPR038726">
    <property type="entry name" value="PDDEXK_AddAB-type"/>
</dbReference>
<name>A0ABU9U8N8_9SPIR</name>
<dbReference type="RefSeq" id="WP_420068485.1">
    <property type="nucleotide sequence ID" value="NZ_JBCHKQ010000001.1"/>
</dbReference>
<proteinExistence type="predicted"/>
<gene>
    <name evidence="2" type="ORF">WKV44_00580</name>
</gene>
<dbReference type="Pfam" id="PF12705">
    <property type="entry name" value="PDDEXK_1"/>
    <property type="match status" value="1"/>
</dbReference>
<sequence>MHKEVFSDFDGVFSRLCVLYKSSPAAAFVFPSEVVRRFFLDCMTDVYTAVDAGRFLSWDDFLRSYVADALHRPAGNMERILFASMVAPLCRRDGELEGLFDCPEDESPFVNYIASILPDVLIAPHVLAGFDRLPEKRAQAVRLLGAYYERFLSEAMLFEPEKAFLDARLDGRLPGNVVVVYPSLFTIRAFYKDELPDGWIGLDLVRKDVELTVFPDPVSEVRYVLSSLRNQLEKGAFAADFSIVLADRALEGILRTESEVYGVPLSFEFGRSLRDVPGVRLVFLISDAVSSGFSFESLRDLCLASDVPWRFSGTMREIIRLAVKSSYFSADYGENRLFSYIKYEVEHHLDDTFFSVLDERFDRGVLDVSFLEAYKDTEERFFAELGFIAWVLFSFLPAVVSSESFSMLVDRFSLLYDFLLGGEPGAEMRRSWGFARRALQRLCNYEVVLDGLFSVSRPWDVWLAVLSGMSYVSSESSGGVSVFPYRLSAGIAFKNTFVMGLDAESASVRTSLLSFLPEPEKESASIREYELGNAFLQAYSACNAFFSMHVEGGGRQHEVPPYVIIYGKTNAVEQDELEKLPIYGEKGLFAGETGNFLPFYSQKKGYDAALHLDHYFFKESFNPGDFFEIKPWFESKNYFSDGVFVFSPHFVQDFYDCPFRMFVSRLLDIDEYRIRPIFYDRMIVGSALHEVLSYFFSAGKRLDELANEGFDFKSVLLQGLNKRGAGFFSDVLSKRYEPYLNTIAERLRDSLENIGLSLYVKSQESELKWDNPEAGFILRGRMDLLLGDNDDSTIVIDFKTGNIPSFPKKEKLERGEKIDLQVLLYMLILYHLYGEDVSKLLDGMYFPVVNENKNNPLLLRNRKSSAGSYQDDSSLLDVFNILEELLEGIVDSLQVCDFTYAIDNENVCSSFTGACAYRRLCRARYAIREGRNNEN</sequence>
<evidence type="ECO:0000259" key="1">
    <source>
        <dbReference type="Pfam" id="PF12705"/>
    </source>
</evidence>
<evidence type="ECO:0000313" key="2">
    <source>
        <dbReference type="EMBL" id="MEM5947031.1"/>
    </source>
</evidence>
<dbReference type="EMBL" id="JBCHKQ010000001">
    <property type="protein sequence ID" value="MEM5947031.1"/>
    <property type="molecule type" value="Genomic_DNA"/>
</dbReference>
<dbReference type="Gene3D" id="3.90.320.10">
    <property type="match status" value="1"/>
</dbReference>
<dbReference type="SUPFAM" id="SSF52540">
    <property type="entry name" value="P-loop containing nucleoside triphosphate hydrolases"/>
    <property type="match status" value="1"/>
</dbReference>
<dbReference type="Proteomes" id="UP001466331">
    <property type="component" value="Unassembled WGS sequence"/>
</dbReference>
<dbReference type="InterPro" id="IPR027417">
    <property type="entry name" value="P-loop_NTPase"/>
</dbReference>
<dbReference type="InterPro" id="IPR011604">
    <property type="entry name" value="PDDEXK-like_dom_sf"/>
</dbReference>